<feature type="transmembrane region" description="Helical" evidence="7">
    <location>
        <begin position="204"/>
        <end position="224"/>
    </location>
</feature>
<dbReference type="PANTHER" id="PTHR42718">
    <property type="entry name" value="MAJOR FACILITATOR SUPERFAMILY MULTIDRUG TRANSPORTER MFSC"/>
    <property type="match status" value="1"/>
</dbReference>
<evidence type="ECO:0000256" key="1">
    <source>
        <dbReference type="ARBA" id="ARBA00004651"/>
    </source>
</evidence>
<protein>
    <submittedName>
        <fullName evidence="9">Major facilitator superfamily permease</fullName>
    </submittedName>
</protein>
<sequence length="531" mass="58564">MENKQPVDIYGKPYNRAMIVAILMVGSFCTVLNQTLLNTAFPTLMRTFNISASDVQWLTTGFLLVNGIMIPITAWMINKFSSKKLYLFAMFVFLIGTITCFIAPIFPVLLIGRLVQAAGVGISMPLLQNIMYTIYPPERRGAAMGMVGIVIALAPALGPTLSGWVIDHYSWRQLFGIVIPIVVLVLILSFFLMRSVIPLSNPKIDFSSVVLSTIGFGSLLYGFSSVGNQGWGSFEVIGFMLMGAIGLAFFVWRQLHIKNPLLELRVFKSSTFTLAAILSGVTNMAMIGVSMVVPMYIQNIRGESAFHSGLILLPGALVIGIMNPITGSIFDKYGAKRLASIGMFILTCGTIPFAFLTENTSLAYIVILYVVRMFGISMVMMPVTTSGMNALPPKLISHGTAVNNTFRQVASSIGTAILVSVLTNVTNSNLPEESTLQKTPLAYAQQTLEATLSGYQSAFWVAILFCVVGFGLTFLLKEDRRVRRSMYDFYHSYCKCSSHGLFICVVTKKVARNSFFCIRCFFPFKYWIDRG</sequence>
<evidence type="ECO:0000256" key="2">
    <source>
        <dbReference type="ARBA" id="ARBA00022448"/>
    </source>
</evidence>
<feature type="transmembrane region" description="Helical" evidence="7">
    <location>
        <begin position="338"/>
        <end position="356"/>
    </location>
</feature>
<comment type="caution">
    <text evidence="9">The sequence shown here is derived from an EMBL/GenBank/DDBJ whole genome shotgun (WGS) entry which is preliminary data.</text>
</comment>
<dbReference type="Gene3D" id="1.20.1720.10">
    <property type="entry name" value="Multidrug resistance protein D"/>
    <property type="match status" value="1"/>
</dbReference>
<dbReference type="Proteomes" id="UP000029380">
    <property type="component" value="Unassembled WGS sequence"/>
</dbReference>
<feature type="transmembrane region" description="Helical" evidence="7">
    <location>
        <begin position="85"/>
        <end position="108"/>
    </location>
</feature>
<dbReference type="Pfam" id="PF07690">
    <property type="entry name" value="MFS_1"/>
    <property type="match status" value="1"/>
</dbReference>
<reference evidence="9 10" key="1">
    <citation type="submission" date="2014-08" db="EMBL/GenBank/DDBJ databases">
        <title>Genome sequence of Tetragenococcus muriaticus.</title>
        <authorList>
            <person name="Chuea-nongthon C."/>
            <person name="Rodtong S."/>
            <person name="Yongsawatdigul J."/>
            <person name="Steele J.L."/>
            <person name="Liu X.-y."/>
            <person name="Speers J."/>
            <person name="Glasner J.D."/>
            <person name="Neeno-Eckwall E.C."/>
        </authorList>
    </citation>
    <scope>NUCLEOTIDE SEQUENCE [LARGE SCALE GENOMIC DNA]</scope>
    <source>
        <strain evidence="9 10">PMC-11-5</strain>
    </source>
</reference>
<feature type="domain" description="Major facilitator superfamily (MFS) profile" evidence="8">
    <location>
        <begin position="19"/>
        <end position="481"/>
    </location>
</feature>
<dbReference type="PANTHER" id="PTHR42718:SF24">
    <property type="entry name" value="MAJOR FACILITATOR SUPERFAMILY (MFS) PROFILE DOMAIN-CONTAINING PROTEIN"/>
    <property type="match status" value="1"/>
</dbReference>
<feature type="transmembrane region" description="Helical" evidence="7">
    <location>
        <begin position="305"/>
        <end position="326"/>
    </location>
</feature>
<feature type="transmembrane region" description="Helical" evidence="7">
    <location>
        <begin position="142"/>
        <end position="165"/>
    </location>
</feature>
<dbReference type="InterPro" id="IPR020846">
    <property type="entry name" value="MFS_dom"/>
</dbReference>
<proteinExistence type="predicted"/>
<evidence type="ECO:0000256" key="3">
    <source>
        <dbReference type="ARBA" id="ARBA00022475"/>
    </source>
</evidence>
<evidence type="ECO:0000256" key="4">
    <source>
        <dbReference type="ARBA" id="ARBA00022692"/>
    </source>
</evidence>
<dbReference type="Gene3D" id="1.20.1250.20">
    <property type="entry name" value="MFS general substrate transporter like domains"/>
    <property type="match status" value="1"/>
</dbReference>
<keyword evidence="5 7" id="KW-1133">Transmembrane helix</keyword>
<dbReference type="GO" id="GO:0022857">
    <property type="term" value="F:transmembrane transporter activity"/>
    <property type="evidence" value="ECO:0007669"/>
    <property type="project" value="InterPro"/>
</dbReference>
<feature type="transmembrane region" description="Helical" evidence="7">
    <location>
        <begin position="171"/>
        <end position="192"/>
    </location>
</feature>
<evidence type="ECO:0000313" key="10">
    <source>
        <dbReference type="Proteomes" id="UP000029380"/>
    </source>
</evidence>
<evidence type="ECO:0000313" key="9">
    <source>
        <dbReference type="EMBL" id="KFN89470.1"/>
    </source>
</evidence>
<feature type="transmembrane region" description="Helical" evidence="7">
    <location>
        <begin position="362"/>
        <end position="384"/>
    </location>
</feature>
<dbReference type="InterPro" id="IPR004638">
    <property type="entry name" value="EmrB-like"/>
</dbReference>
<dbReference type="PATRIC" id="fig|1302649.3.peg.2395"/>
<feature type="transmembrane region" description="Helical" evidence="7">
    <location>
        <begin position="230"/>
        <end position="252"/>
    </location>
</feature>
<evidence type="ECO:0000256" key="5">
    <source>
        <dbReference type="ARBA" id="ARBA00022989"/>
    </source>
</evidence>
<dbReference type="EMBL" id="JPVU01000269">
    <property type="protein sequence ID" value="KFN89470.1"/>
    <property type="molecule type" value="Genomic_DNA"/>
</dbReference>
<dbReference type="NCBIfam" id="TIGR00711">
    <property type="entry name" value="efflux_EmrB"/>
    <property type="match status" value="1"/>
</dbReference>
<dbReference type="AlphaFoldDB" id="A0A091BYE0"/>
<dbReference type="OrthoDB" id="9816041at2"/>
<dbReference type="GO" id="GO:0005886">
    <property type="term" value="C:plasma membrane"/>
    <property type="evidence" value="ECO:0007669"/>
    <property type="project" value="UniProtKB-SubCell"/>
</dbReference>
<evidence type="ECO:0000256" key="6">
    <source>
        <dbReference type="ARBA" id="ARBA00023136"/>
    </source>
</evidence>
<dbReference type="PRINTS" id="PR01036">
    <property type="entry name" value="TCRTETB"/>
</dbReference>
<dbReference type="PROSITE" id="PS50850">
    <property type="entry name" value="MFS"/>
    <property type="match status" value="1"/>
</dbReference>
<feature type="transmembrane region" description="Helical" evidence="7">
    <location>
        <begin position="17"/>
        <end position="37"/>
    </location>
</feature>
<evidence type="ECO:0000259" key="8">
    <source>
        <dbReference type="PROSITE" id="PS50850"/>
    </source>
</evidence>
<comment type="subcellular location">
    <subcellularLocation>
        <location evidence="1">Cell membrane</location>
        <topology evidence="1">Multi-pass membrane protein</topology>
    </subcellularLocation>
</comment>
<dbReference type="InterPro" id="IPR011701">
    <property type="entry name" value="MFS"/>
</dbReference>
<feature type="transmembrane region" description="Helical" evidence="7">
    <location>
        <begin position="57"/>
        <end position="78"/>
    </location>
</feature>
<name>A0A091BYE0_9ENTE</name>
<keyword evidence="6 7" id="KW-0472">Membrane</keyword>
<organism evidence="9 10">
    <name type="scientific">Tetragenococcus muriaticus PMC-11-5</name>
    <dbReference type="NCBI Taxonomy" id="1302649"/>
    <lineage>
        <taxon>Bacteria</taxon>
        <taxon>Bacillati</taxon>
        <taxon>Bacillota</taxon>
        <taxon>Bacilli</taxon>
        <taxon>Lactobacillales</taxon>
        <taxon>Enterococcaceae</taxon>
        <taxon>Tetragenococcus</taxon>
    </lineage>
</organism>
<dbReference type="CDD" id="cd17503">
    <property type="entry name" value="MFS_LmrB_MDR_like"/>
    <property type="match status" value="1"/>
</dbReference>
<feature type="transmembrane region" description="Helical" evidence="7">
    <location>
        <begin position="457"/>
        <end position="476"/>
    </location>
</feature>
<keyword evidence="4 7" id="KW-0812">Transmembrane</keyword>
<accession>A0A091BYE0</accession>
<dbReference type="SUPFAM" id="SSF103473">
    <property type="entry name" value="MFS general substrate transporter"/>
    <property type="match status" value="1"/>
</dbReference>
<dbReference type="InterPro" id="IPR036259">
    <property type="entry name" value="MFS_trans_sf"/>
</dbReference>
<gene>
    <name evidence="9" type="ORF">TMUPMC115_2411</name>
</gene>
<keyword evidence="3" id="KW-1003">Cell membrane</keyword>
<keyword evidence="2" id="KW-0813">Transport</keyword>
<feature type="transmembrane region" description="Helical" evidence="7">
    <location>
        <begin position="272"/>
        <end position="293"/>
    </location>
</feature>
<evidence type="ECO:0000256" key="7">
    <source>
        <dbReference type="SAM" id="Phobius"/>
    </source>
</evidence>